<dbReference type="GO" id="GO:0016042">
    <property type="term" value="P:lipid catabolic process"/>
    <property type="evidence" value="ECO:0007669"/>
    <property type="project" value="UniProtKB-UniRule"/>
</dbReference>
<keyword evidence="5 6" id="KW-0443">Lipid metabolism</keyword>
<dbReference type="InterPro" id="IPR002641">
    <property type="entry name" value="PNPLA_dom"/>
</dbReference>
<accession>A0A7J6GCT9</accession>
<dbReference type="PROSITE" id="PS51635">
    <property type="entry name" value="PNPLA"/>
    <property type="match status" value="2"/>
</dbReference>
<evidence type="ECO:0000256" key="4">
    <source>
        <dbReference type="ARBA" id="ARBA00022963"/>
    </source>
</evidence>
<comment type="function">
    <text evidence="7">Lipolytic acyl hydrolase (LAH).</text>
</comment>
<dbReference type="AlphaFoldDB" id="A0A7J6GCT9"/>
<dbReference type="PANTHER" id="PTHR32176:SF99">
    <property type="entry name" value="PATATIN"/>
    <property type="match status" value="1"/>
</dbReference>
<dbReference type="GO" id="GO:0047372">
    <property type="term" value="F:monoacylglycerol lipase activity"/>
    <property type="evidence" value="ECO:0007669"/>
    <property type="project" value="TreeGrafter"/>
</dbReference>
<evidence type="ECO:0000256" key="8">
    <source>
        <dbReference type="SAM" id="Phobius"/>
    </source>
</evidence>
<gene>
    <name evidence="10" type="ORF">F8388_017117</name>
</gene>
<evidence type="ECO:0000256" key="5">
    <source>
        <dbReference type="ARBA" id="ARBA00023098"/>
    </source>
</evidence>
<dbReference type="PANTHER" id="PTHR32176">
    <property type="entry name" value="XYLOSE ISOMERASE"/>
    <property type="match status" value="1"/>
</dbReference>
<comment type="similarity">
    <text evidence="1 7">Belongs to the patatin family.</text>
</comment>
<keyword evidence="2 6" id="KW-0378">Hydrolase</keyword>
<evidence type="ECO:0000256" key="7">
    <source>
        <dbReference type="RuleBase" id="RU361262"/>
    </source>
</evidence>
<evidence type="ECO:0000256" key="6">
    <source>
        <dbReference type="PROSITE-ProRule" id="PRU01161"/>
    </source>
</evidence>
<dbReference type="Proteomes" id="UP000525078">
    <property type="component" value="Unassembled WGS sequence"/>
</dbReference>
<keyword evidence="8" id="KW-0472">Membrane</keyword>
<evidence type="ECO:0000313" key="10">
    <source>
        <dbReference type="EMBL" id="KAF4380763.1"/>
    </source>
</evidence>
<dbReference type="GO" id="GO:0006952">
    <property type="term" value="P:defense response"/>
    <property type="evidence" value="ECO:0007669"/>
    <property type="project" value="UniProtKB-KW"/>
</dbReference>
<evidence type="ECO:0000259" key="9">
    <source>
        <dbReference type="PROSITE" id="PS51635"/>
    </source>
</evidence>
<feature type="active site" description="Nucleophile" evidence="6">
    <location>
        <position position="57"/>
    </location>
</feature>
<keyword evidence="8" id="KW-1133">Transmembrane helix</keyword>
<dbReference type="SUPFAM" id="SSF52151">
    <property type="entry name" value="FabD/lysophospholipase-like"/>
    <property type="match status" value="2"/>
</dbReference>
<evidence type="ECO:0000313" key="11">
    <source>
        <dbReference type="Proteomes" id="UP000525078"/>
    </source>
</evidence>
<proteinExistence type="inferred from homology"/>
<keyword evidence="3" id="KW-0611">Plant defense</keyword>
<feature type="short sequence motif" description="GXGXXG" evidence="6">
    <location>
        <begin position="424"/>
        <end position="429"/>
    </location>
</feature>
<dbReference type="Pfam" id="PF01734">
    <property type="entry name" value="Patatin"/>
    <property type="match status" value="2"/>
</dbReference>
<feature type="domain" description="PNPLA" evidence="9">
    <location>
        <begin position="13"/>
        <end position="220"/>
    </location>
</feature>
<dbReference type="EC" id="3.1.1.-" evidence="7"/>
<dbReference type="InterPro" id="IPR016035">
    <property type="entry name" value="Acyl_Trfase/lysoPLipase"/>
</dbReference>
<feature type="short sequence motif" description="DGA/G" evidence="6">
    <location>
        <begin position="207"/>
        <end position="209"/>
    </location>
</feature>
<feature type="short sequence motif" description="GXSXG" evidence="6">
    <location>
        <begin position="462"/>
        <end position="466"/>
    </location>
</feature>
<dbReference type="EMBL" id="JAATIP010000064">
    <property type="protein sequence ID" value="KAF4380763.1"/>
    <property type="molecule type" value="Genomic_DNA"/>
</dbReference>
<reference evidence="10 11" key="1">
    <citation type="journal article" date="2020" name="bioRxiv">
        <title>Sequence and annotation of 42 cannabis genomes reveals extensive copy number variation in cannabinoid synthesis and pathogen resistance genes.</title>
        <authorList>
            <person name="Mckernan K.J."/>
            <person name="Helbert Y."/>
            <person name="Kane L.T."/>
            <person name="Ebling H."/>
            <person name="Zhang L."/>
            <person name="Liu B."/>
            <person name="Eaton Z."/>
            <person name="Mclaughlin S."/>
            <person name="Kingan S."/>
            <person name="Baybayan P."/>
            <person name="Concepcion G."/>
            <person name="Jordan M."/>
            <person name="Riva A."/>
            <person name="Barbazuk W."/>
            <person name="Harkins T."/>
        </authorList>
    </citation>
    <scope>NUCLEOTIDE SEQUENCE [LARGE SCALE GENOMIC DNA]</scope>
    <source>
        <strain evidence="11">cv. Jamaican Lion 4</strain>
        <tissue evidence="10">Leaf</tissue>
    </source>
</reference>
<dbReference type="Gene3D" id="3.40.1090.10">
    <property type="entry name" value="Cytosolic phospholipase A2 catalytic domain"/>
    <property type="match status" value="2"/>
</dbReference>
<feature type="short sequence motif" description="GXGXXG" evidence="6">
    <location>
        <begin position="17"/>
        <end position="22"/>
    </location>
</feature>
<sequence length="529" mass="58356">MGSTSEKKVFTVLSIDGGGIRGIIPGTILAFLESKLQELDGPDVRIADYFDVILGTSTGGLVTTMLAAPNKHNRPMFAAKDINDFYLQHTPNIFPQSGDSLFGSIASWMESLTGPKYDGKYLHSLLNSLLGDLTLSQTLTTIVVPAFDIKLVQPCIFSTTEGKENSLRNARLADICISTSAAPTYLPAHSFTTTDDNGNSRSFDLIDGAVAANNPSMLAISHIIRETAKKNNNKLEEEEEKVGMDGTKMLVLSLGTGEAKHEEKYNASIASKWGLINWIFDNGTTPIIDIFANASSDIVDFLVSTIFQSQHHKKNYLRIQSSVDIATTENLQRLVDIGTKLLEKPVSRVNLETGKYEIVEGEGTNAEALLNFAKLLSKERKSRLMKCVDDFLLGISSTKGPECNEYEVRKKCVKKVFTVLSIDGGGIRGIIPGTILAFLESKLQELDGAHVRIADYFDVISGTSTGGLITTMLAAPNKHNRPMFAAKDINHFYLQHTPKIFPQRYLIFIVYVVFLKFTKKNMHNFKRKI</sequence>
<dbReference type="GO" id="GO:0004620">
    <property type="term" value="F:phospholipase activity"/>
    <property type="evidence" value="ECO:0007669"/>
    <property type="project" value="TreeGrafter"/>
</dbReference>
<feature type="short sequence motif" description="GXSXG" evidence="6">
    <location>
        <begin position="55"/>
        <end position="59"/>
    </location>
</feature>
<comment type="domain">
    <text evidence="7">The nitrogen atoms of the two glycine residues in the GGXR motif define the oxyanion hole, and stabilize the oxyanion that forms during the nucleophilic attack by the catalytic serine during substrate cleavage.</text>
</comment>
<evidence type="ECO:0000256" key="1">
    <source>
        <dbReference type="ARBA" id="ARBA00010240"/>
    </source>
</evidence>
<comment type="caution">
    <text evidence="10">The sequence shown here is derived from an EMBL/GenBank/DDBJ whole genome shotgun (WGS) entry which is preliminary data.</text>
</comment>
<comment type="caution">
    <text evidence="6">Lacks conserved residue(s) required for the propagation of feature annotation.</text>
</comment>
<evidence type="ECO:0000256" key="3">
    <source>
        <dbReference type="ARBA" id="ARBA00022821"/>
    </source>
</evidence>
<organism evidence="10 11">
    <name type="scientific">Cannabis sativa</name>
    <name type="common">Hemp</name>
    <name type="synonym">Marijuana</name>
    <dbReference type="NCBI Taxonomy" id="3483"/>
    <lineage>
        <taxon>Eukaryota</taxon>
        <taxon>Viridiplantae</taxon>
        <taxon>Streptophyta</taxon>
        <taxon>Embryophyta</taxon>
        <taxon>Tracheophyta</taxon>
        <taxon>Spermatophyta</taxon>
        <taxon>Magnoliopsida</taxon>
        <taxon>eudicotyledons</taxon>
        <taxon>Gunneridae</taxon>
        <taxon>Pentapetalae</taxon>
        <taxon>rosids</taxon>
        <taxon>fabids</taxon>
        <taxon>Rosales</taxon>
        <taxon>Cannabaceae</taxon>
        <taxon>Cannabis</taxon>
    </lineage>
</organism>
<keyword evidence="8" id="KW-0812">Transmembrane</keyword>
<name>A0A7J6GCT9_CANSA</name>
<protein>
    <recommendedName>
        <fullName evidence="7">Patatin</fullName>
        <ecNumber evidence="7">3.1.1.-</ecNumber>
    </recommendedName>
</protein>
<evidence type="ECO:0000256" key="2">
    <source>
        <dbReference type="ARBA" id="ARBA00022801"/>
    </source>
</evidence>
<feature type="active site" description="Proton acceptor" evidence="6">
    <location>
        <position position="207"/>
    </location>
</feature>
<keyword evidence="4 6" id="KW-0442">Lipid degradation</keyword>
<feature type="domain" description="PNPLA" evidence="9">
    <location>
        <begin position="420"/>
        <end position="529"/>
    </location>
</feature>
<feature type="transmembrane region" description="Helical" evidence="8">
    <location>
        <begin position="500"/>
        <end position="518"/>
    </location>
</feature>
<dbReference type="FunFam" id="3.40.1090.10:FF:000005">
    <property type="entry name" value="Patatin"/>
    <property type="match status" value="1"/>
</dbReference>